<name>A0A5J4ZG32_9ASTE</name>
<keyword evidence="1" id="KW-0493">Microtubule</keyword>
<evidence type="ECO:0008006" key="7">
    <source>
        <dbReference type="Google" id="ProtNLM"/>
    </source>
</evidence>
<evidence type="ECO:0000313" key="5">
    <source>
        <dbReference type="EMBL" id="KAA8516428.1"/>
    </source>
</evidence>
<dbReference type="SUPFAM" id="SSF47781">
    <property type="entry name" value="RuvA domain 2-like"/>
    <property type="match status" value="1"/>
</dbReference>
<evidence type="ECO:0000313" key="6">
    <source>
        <dbReference type="Proteomes" id="UP000325577"/>
    </source>
</evidence>
<dbReference type="InterPro" id="IPR010994">
    <property type="entry name" value="RuvA_2-like"/>
</dbReference>
<dbReference type="EMBL" id="CM018051">
    <property type="protein sequence ID" value="KAA8516428.1"/>
    <property type="molecule type" value="Genomic_DNA"/>
</dbReference>
<keyword evidence="6" id="KW-1185">Reference proteome</keyword>
<dbReference type="Gene3D" id="1.10.150.280">
    <property type="entry name" value="AF1531-like domain"/>
    <property type="match status" value="1"/>
</dbReference>
<dbReference type="GO" id="GO:0005874">
    <property type="term" value="C:microtubule"/>
    <property type="evidence" value="ECO:0007669"/>
    <property type="project" value="UniProtKB-KW"/>
</dbReference>
<evidence type="ECO:0000256" key="4">
    <source>
        <dbReference type="SAM" id="MobiDB-lite"/>
    </source>
</evidence>
<feature type="compositionally biased region" description="Polar residues" evidence="4">
    <location>
        <begin position="168"/>
        <end position="185"/>
    </location>
</feature>
<dbReference type="FunFam" id="1.10.150.280:FF:000003">
    <property type="entry name" value="Kinesin-like protein KIN-10C"/>
    <property type="match status" value="1"/>
</dbReference>
<protein>
    <recommendedName>
        <fullName evidence="7">Kinesin motor domain-containing protein</fullName>
    </recommendedName>
</protein>
<comment type="similarity">
    <text evidence="3">Belongs to the TRAFAC class myosin-kinesin ATPase superfamily. Kinesin family. KIN-10 subfamily.</text>
</comment>
<reference evidence="5 6" key="1">
    <citation type="submission" date="2019-09" db="EMBL/GenBank/DDBJ databases">
        <title>A chromosome-level genome assembly of the Chinese tupelo Nyssa sinensis.</title>
        <authorList>
            <person name="Yang X."/>
            <person name="Kang M."/>
            <person name="Yang Y."/>
            <person name="Xiong H."/>
            <person name="Wang M."/>
            <person name="Zhang Z."/>
            <person name="Wang Z."/>
            <person name="Wu H."/>
            <person name="Ma T."/>
            <person name="Liu J."/>
            <person name="Xi Z."/>
        </authorList>
    </citation>
    <scope>NUCLEOTIDE SEQUENCE [LARGE SCALE GENOMIC DNA]</scope>
    <source>
        <strain evidence="5">J267</strain>
        <tissue evidence="5">Leaf</tissue>
    </source>
</reference>
<organism evidence="5 6">
    <name type="scientific">Nyssa sinensis</name>
    <dbReference type="NCBI Taxonomy" id="561372"/>
    <lineage>
        <taxon>Eukaryota</taxon>
        <taxon>Viridiplantae</taxon>
        <taxon>Streptophyta</taxon>
        <taxon>Embryophyta</taxon>
        <taxon>Tracheophyta</taxon>
        <taxon>Spermatophyta</taxon>
        <taxon>Magnoliopsida</taxon>
        <taxon>eudicotyledons</taxon>
        <taxon>Gunneridae</taxon>
        <taxon>Pentapetalae</taxon>
        <taxon>asterids</taxon>
        <taxon>Cornales</taxon>
        <taxon>Nyssaceae</taxon>
        <taxon>Nyssa</taxon>
    </lineage>
</organism>
<evidence type="ECO:0000256" key="1">
    <source>
        <dbReference type="ARBA" id="ARBA00022701"/>
    </source>
</evidence>
<dbReference type="OrthoDB" id="1724155at2759"/>
<dbReference type="Pfam" id="PF12836">
    <property type="entry name" value="HHH_3"/>
    <property type="match status" value="1"/>
</dbReference>
<feature type="region of interest" description="Disordered" evidence="4">
    <location>
        <begin position="165"/>
        <end position="187"/>
    </location>
</feature>
<sequence>MVACLNPGEYQESVHTLKVDMEAKLRAWLESKGKTKSAQRMGTFGSPFLSKTPHPLSSANKPILFQSSAKQKANTNQGASNAKERALSVPRRNLFNNGGSVNPGMEDIHIRKVDECATISEGGNIRNSSIAQSNHDFQGVELAAENYIEEEIKVYADDIVFEPKTCTPDGSDSSDQEAKMTSSNPADYLESSPICDRIEALQSSLRKVLSPLNSKMNIENMSSRDQICVLLFDPKTPKTPFVLTSANKFQTTGTPLDKFNARSSNLKSTLIQEYIDFLNTASREELLELKGIGQKMADYILELRETTPLKTLTDLEKIGLSSKQVHYMFGRAAKGLFD</sequence>
<dbReference type="Proteomes" id="UP000325577">
    <property type="component" value="Linkage Group LG8"/>
</dbReference>
<evidence type="ECO:0000256" key="3">
    <source>
        <dbReference type="ARBA" id="ARBA00061615"/>
    </source>
</evidence>
<dbReference type="AlphaFoldDB" id="A0A5J4ZG32"/>
<keyword evidence="2" id="KW-0505">Motor protein</keyword>
<accession>A0A5J4ZG32</accession>
<evidence type="ECO:0000256" key="2">
    <source>
        <dbReference type="ARBA" id="ARBA00023175"/>
    </source>
</evidence>
<gene>
    <name evidence="5" type="ORF">F0562_016721</name>
</gene>
<proteinExistence type="inferred from homology"/>